<dbReference type="Proteomes" id="UP000244005">
    <property type="component" value="Unassembled WGS sequence"/>
</dbReference>
<name>A0A2R6W361_MARPO</name>
<dbReference type="AlphaFoldDB" id="A0A2R6W361"/>
<dbReference type="EMBL" id="KZ772838">
    <property type="protein sequence ID" value="PTQ28276.1"/>
    <property type="molecule type" value="Genomic_DNA"/>
</dbReference>
<sequence>MLDWKKFGIPDVIRSFPNEKYPQMWTFFGSILCRLWRVGMTLYRVQLANLITGRSFNTRTLPSPVIHDGMRKPPCAVHLMQGDEICDFKILLLYERDLLKPTKRRAKAPEDLEIQLRLTVQIYASDTRSWNVVTHDMKCGPALIPVHYSNSVCYGDDLYAVLATSSRSHMLQFVFNVSTEHWTTVSTSPRCSENWRLKDMLVTSSSEREIGNTFIYQRDPFTPASLRRLHSISTVKLDKSTLQVSSRVVVSNSARFAKDPVATKIEKHETGAYGDQHSSMYVVEGSAFGDSTDEPYATWYFDIAEDAWHEFTDIPYDVIHYHEAKHLSKGPLPCIASSFAPGLNPFAEWRDV</sequence>
<evidence type="ECO:0000313" key="2">
    <source>
        <dbReference type="Proteomes" id="UP000244005"/>
    </source>
</evidence>
<reference evidence="2" key="1">
    <citation type="journal article" date="2017" name="Cell">
        <title>Insights into land plant evolution garnered from the Marchantia polymorpha genome.</title>
        <authorList>
            <person name="Bowman J.L."/>
            <person name="Kohchi T."/>
            <person name="Yamato K.T."/>
            <person name="Jenkins J."/>
            <person name="Shu S."/>
            <person name="Ishizaki K."/>
            <person name="Yamaoka S."/>
            <person name="Nishihama R."/>
            <person name="Nakamura Y."/>
            <person name="Berger F."/>
            <person name="Adam C."/>
            <person name="Aki S.S."/>
            <person name="Althoff F."/>
            <person name="Araki T."/>
            <person name="Arteaga-Vazquez M.A."/>
            <person name="Balasubrmanian S."/>
            <person name="Barry K."/>
            <person name="Bauer D."/>
            <person name="Boehm C.R."/>
            <person name="Briginshaw L."/>
            <person name="Caballero-Perez J."/>
            <person name="Catarino B."/>
            <person name="Chen F."/>
            <person name="Chiyoda S."/>
            <person name="Chovatia M."/>
            <person name="Davies K.M."/>
            <person name="Delmans M."/>
            <person name="Demura T."/>
            <person name="Dierschke T."/>
            <person name="Dolan L."/>
            <person name="Dorantes-Acosta A.E."/>
            <person name="Eklund D.M."/>
            <person name="Florent S.N."/>
            <person name="Flores-Sandoval E."/>
            <person name="Fujiyama A."/>
            <person name="Fukuzawa H."/>
            <person name="Galik B."/>
            <person name="Grimanelli D."/>
            <person name="Grimwood J."/>
            <person name="Grossniklaus U."/>
            <person name="Hamada T."/>
            <person name="Haseloff J."/>
            <person name="Hetherington A.J."/>
            <person name="Higo A."/>
            <person name="Hirakawa Y."/>
            <person name="Hundley H.N."/>
            <person name="Ikeda Y."/>
            <person name="Inoue K."/>
            <person name="Inoue S.I."/>
            <person name="Ishida S."/>
            <person name="Jia Q."/>
            <person name="Kakita M."/>
            <person name="Kanazawa T."/>
            <person name="Kawai Y."/>
            <person name="Kawashima T."/>
            <person name="Kennedy M."/>
            <person name="Kinose K."/>
            <person name="Kinoshita T."/>
            <person name="Kohara Y."/>
            <person name="Koide E."/>
            <person name="Komatsu K."/>
            <person name="Kopischke S."/>
            <person name="Kubo M."/>
            <person name="Kyozuka J."/>
            <person name="Lagercrantz U."/>
            <person name="Lin S.S."/>
            <person name="Lindquist E."/>
            <person name="Lipzen A.M."/>
            <person name="Lu C.W."/>
            <person name="De Luna E."/>
            <person name="Martienssen R.A."/>
            <person name="Minamino N."/>
            <person name="Mizutani M."/>
            <person name="Mizutani M."/>
            <person name="Mochizuki N."/>
            <person name="Monte I."/>
            <person name="Mosher R."/>
            <person name="Nagasaki H."/>
            <person name="Nakagami H."/>
            <person name="Naramoto S."/>
            <person name="Nishitani K."/>
            <person name="Ohtani M."/>
            <person name="Okamoto T."/>
            <person name="Okumura M."/>
            <person name="Phillips J."/>
            <person name="Pollak B."/>
            <person name="Reinders A."/>
            <person name="Rovekamp M."/>
            <person name="Sano R."/>
            <person name="Sawa S."/>
            <person name="Schmid M.W."/>
            <person name="Shirakawa M."/>
            <person name="Solano R."/>
            <person name="Spunde A."/>
            <person name="Suetsugu N."/>
            <person name="Sugano S."/>
            <person name="Sugiyama A."/>
            <person name="Sun R."/>
            <person name="Suzuki Y."/>
            <person name="Takenaka M."/>
            <person name="Takezawa D."/>
            <person name="Tomogane H."/>
            <person name="Tsuzuki M."/>
            <person name="Ueda T."/>
            <person name="Umeda M."/>
            <person name="Ward J.M."/>
            <person name="Watanabe Y."/>
            <person name="Yazaki K."/>
            <person name="Yokoyama R."/>
            <person name="Yoshitake Y."/>
            <person name="Yotsui I."/>
            <person name="Zachgo S."/>
            <person name="Schmutz J."/>
        </authorList>
    </citation>
    <scope>NUCLEOTIDE SEQUENCE [LARGE SCALE GENOMIC DNA]</scope>
    <source>
        <strain evidence="2">Tak-1</strain>
    </source>
</reference>
<proteinExistence type="predicted"/>
<protein>
    <submittedName>
        <fullName evidence="1">Uncharacterized protein</fullName>
    </submittedName>
</protein>
<accession>A0A2R6W361</accession>
<gene>
    <name evidence="1" type="ORF">MARPO_0168s0003</name>
</gene>
<keyword evidence="2" id="KW-1185">Reference proteome</keyword>
<organism evidence="1 2">
    <name type="scientific">Marchantia polymorpha</name>
    <name type="common">Common liverwort</name>
    <name type="synonym">Marchantia aquatica</name>
    <dbReference type="NCBI Taxonomy" id="3197"/>
    <lineage>
        <taxon>Eukaryota</taxon>
        <taxon>Viridiplantae</taxon>
        <taxon>Streptophyta</taxon>
        <taxon>Embryophyta</taxon>
        <taxon>Marchantiophyta</taxon>
        <taxon>Marchantiopsida</taxon>
        <taxon>Marchantiidae</taxon>
        <taxon>Marchantiales</taxon>
        <taxon>Marchantiaceae</taxon>
        <taxon>Marchantia</taxon>
    </lineage>
</organism>
<evidence type="ECO:0000313" key="1">
    <source>
        <dbReference type="EMBL" id="PTQ28276.1"/>
    </source>
</evidence>